<evidence type="ECO:0000256" key="1">
    <source>
        <dbReference type="SAM" id="Phobius"/>
    </source>
</evidence>
<reference evidence="2" key="1">
    <citation type="submission" date="2021-02" db="EMBL/GenBank/DDBJ databases">
        <title>Infant gut strain persistence is associated with maternal origin, phylogeny, and functional potential including surface adhesion and iron acquisition.</title>
        <authorList>
            <person name="Lou Y.C."/>
        </authorList>
    </citation>
    <scope>NUCLEOTIDE SEQUENCE</scope>
    <source>
        <strain evidence="2">L3_060_052G1_dasL3_060_052G1_concoct_1</strain>
    </source>
</reference>
<dbReference type="AlphaFoldDB" id="A0A943XUB2"/>
<keyword evidence="1" id="KW-0472">Membrane</keyword>
<proteinExistence type="predicted"/>
<feature type="transmembrane region" description="Helical" evidence="1">
    <location>
        <begin position="114"/>
        <end position="135"/>
    </location>
</feature>
<dbReference type="EMBL" id="JAGZZP010000019">
    <property type="protein sequence ID" value="MBS6535754.1"/>
    <property type="molecule type" value="Genomic_DNA"/>
</dbReference>
<evidence type="ECO:0000313" key="3">
    <source>
        <dbReference type="Proteomes" id="UP000748991"/>
    </source>
</evidence>
<protein>
    <submittedName>
        <fullName evidence="2">Uncharacterized protein</fullName>
    </submittedName>
</protein>
<dbReference type="Proteomes" id="UP000748991">
    <property type="component" value="Unassembled WGS sequence"/>
</dbReference>
<organism evidence="2 3">
    <name type="scientific">Peptoniphilus harei</name>
    <dbReference type="NCBI Taxonomy" id="54005"/>
    <lineage>
        <taxon>Bacteria</taxon>
        <taxon>Bacillati</taxon>
        <taxon>Bacillota</taxon>
        <taxon>Tissierellia</taxon>
        <taxon>Tissierellales</taxon>
        <taxon>Peptoniphilaceae</taxon>
        <taxon>Peptoniphilus</taxon>
    </lineage>
</organism>
<comment type="caution">
    <text evidence="2">The sequence shown here is derived from an EMBL/GenBank/DDBJ whole genome shotgun (WGS) entry which is preliminary data.</text>
</comment>
<evidence type="ECO:0000313" key="2">
    <source>
        <dbReference type="EMBL" id="MBS6535754.1"/>
    </source>
</evidence>
<accession>A0A943XUB2</accession>
<name>A0A943XUB2_9FIRM</name>
<gene>
    <name evidence="2" type="ORF">KH327_07965</name>
</gene>
<keyword evidence="1" id="KW-1133">Transmembrane helix</keyword>
<sequence>MNKKIVFYNTENDGRYEYEPANEEEYKQIKREIEKDIATLFMGGISSEGIHLCKFGEKDQVNATYKLIRLNENLKSRYPSFSLDEYIEKYSDSRTELALIDTDQYLRKLNKKRIIKFITCFILGFILSLIFGYYYF</sequence>
<dbReference type="RefSeq" id="WP_278638480.1">
    <property type="nucleotide sequence ID" value="NZ_JAGZZP010000019.1"/>
</dbReference>
<keyword evidence="1" id="KW-0812">Transmembrane</keyword>